<name>A0A521DIR7_SACCC</name>
<evidence type="ECO:0000313" key="2">
    <source>
        <dbReference type="Proteomes" id="UP000319040"/>
    </source>
</evidence>
<protein>
    <submittedName>
        <fullName evidence="1">Uncharacterized protein</fullName>
    </submittedName>
</protein>
<organism evidence="1 2">
    <name type="scientific">Saccharicrinis carchari</name>
    <dbReference type="NCBI Taxonomy" id="1168039"/>
    <lineage>
        <taxon>Bacteria</taxon>
        <taxon>Pseudomonadati</taxon>
        <taxon>Bacteroidota</taxon>
        <taxon>Bacteroidia</taxon>
        <taxon>Marinilabiliales</taxon>
        <taxon>Marinilabiliaceae</taxon>
        <taxon>Saccharicrinis</taxon>
    </lineage>
</organism>
<reference evidence="1 2" key="1">
    <citation type="submission" date="2017-05" db="EMBL/GenBank/DDBJ databases">
        <authorList>
            <person name="Varghese N."/>
            <person name="Submissions S."/>
        </authorList>
    </citation>
    <scope>NUCLEOTIDE SEQUENCE [LARGE SCALE GENOMIC DNA]</scope>
    <source>
        <strain evidence="1 2">DSM 27040</strain>
    </source>
</reference>
<accession>A0A521DIR7</accession>
<sequence length="93" mass="10044">MLICSSVVPNGAVAQPSVTAFSVCYPALHSIKKAINLLDGFFYLTTWILQYAKSSVNIYSAACSNKFNISLAAFDTDVPGPKIATAPASYKYW</sequence>
<dbReference type="Proteomes" id="UP000319040">
    <property type="component" value="Unassembled WGS sequence"/>
</dbReference>
<dbReference type="EMBL" id="FXTB01000005">
    <property type="protein sequence ID" value="SMO71482.1"/>
    <property type="molecule type" value="Genomic_DNA"/>
</dbReference>
<dbReference type="AlphaFoldDB" id="A0A521DIR7"/>
<proteinExistence type="predicted"/>
<evidence type="ECO:0000313" key="1">
    <source>
        <dbReference type="EMBL" id="SMO71482.1"/>
    </source>
</evidence>
<gene>
    <name evidence="1" type="ORF">SAMN06265379_105226</name>
</gene>
<keyword evidence="2" id="KW-1185">Reference proteome</keyword>